<dbReference type="Gene3D" id="3.40.1360.10">
    <property type="match status" value="1"/>
</dbReference>
<evidence type="ECO:0000256" key="5">
    <source>
        <dbReference type="ARBA" id="ARBA00022705"/>
    </source>
</evidence>
<dbReference type="Proteomes" id="UP001449795">
    <property type="component" value="Chromosome"/>
</dbReference>
<evidence type="ECO:0000256" key="6">
    <source>
        <dbReference type="ARBA" id="ARBA00022723"/>
    </source>
</evidence>
<sequence length="624" mass="66954">MALDPAFLDELRARTPIASVIGRRTKLVRSGRNWKACCPFHGEKTPSFYVYDDHFHCFGCGAHGDVISFVMQSEGRSFPEAVAELAAQAGLDVPRATPQQREADQRARDLTEVLDLVQAAWMRRLHAPEGRAGLAYLRGRGLADETIAAFGLGWSGDGRGSLLAELQPHGVTQDLLLQAGLMRVDEDGRPRGELFFNRVIFPIRDRRGALVSFGGRILGDGQPKYLNGPETALFSKRRTLFGLDRARAAIRAPRPRGAPPVELVVAEGYMDVIALHQAGFPGAVAPLGTALTAEQMEALWQIAPAPILCFDGDAAGQRAAVKAAETALPLLDVNRTLRFCTLPEGEDPDSLLRARGAGAVAALLDGASPLGHVLFDLLTAGVRDPGPEQRAAIRRRLTEVAALIGDKALAAEYRATLLDRFFATYRRANAGPGRRGGKGPNGGTHGGLNGGARIEAPAIPPAAPFAAGDAAQERMRILTAILLRHPDILPEIEDAYCRLDLPPVLARVRAAVMDLAAGGDLGGAEDLAARLDAAGLAGDRALALAADPLPLALSAADTLMAVEVRQEWWHFYALLNVRQFGEDVRLDTERLCAGTLDAKSWASLRTRLLAWESLRRGDTLTEDA</sequence>
<evidence type="ECO:0000313" key="15">
    <source>
        <dbReference type="Proteomes" id="UP001449795"/>
    </source>
</evidence>
<dbReference type="SUPFAM" id="SSF57783">
    <property type="entry name" value="Zinc beta-ribbon"/>
    <property type="match status" value="1"/>
</dbReference>
<dbReference type="InterPro" id="IPR036977">
    <property type="entry name" value="DNA_primase_Znf_CHC2"/>
</dbReference>
<dbReference type="PANTHER" id="PTHR30313">
    <property type="entry name" value="DNA PRIMASE"/>
    <property type="match status" value="1"/>
</dbReference>
<dbReference type="Pfam" id="PF01807">
    <property type="entry name" value="Zn_ribbon_DnaG"/>
    <property type="match status" value="1"/>
</dbReference>
<dbReference type="InterPro" id="IPR050219">
    <property type="entry name" value="DnaG_primase"/>
</dbReference>
<dbReference type="HAMAP" id="MF_00974">
    <property type="entry name" value="DNA_primase_DnaG"/>
    <property type="match status" value="1"/>
</dbReference>
<dbReference type="Gene3D" id="3.90.580.10">
    <property type="entry name" value="Zinc finger, CHC2-type domain"/>
    <property type="match status" value="1"/>
</dbReference>
<dbReference type="SMART" id="SM00400">
    <property type="entry name" value="ZnF_CHCC"/>
    <property type="match status" value="1"/>
</dbReference>
<protein>
    <recommendedName>
        <fullName evidence="12">DNA primase</fullName>
        <ecNumber evidence="12">2.7.7.101</ecNumber>
    </recommendedName>
</protein>
<keyword evidence="9" id="KW-0460">Magnesium</keyword>
<comment type="function">
    <text evidence="12">RNA polymerase that catalyzes the synthesis of short RNA molecules used as primers for DNA polymerase during DNA replication.</text>
</comment>
<comment type="similarity">
    <text evidence="12">Belongs to the DnaG primase family.</text>
</comment>
<keyword evidence="7" id="KW-0863">Zinc-finger</keyword>
<dbReference type="SUPFAM" id="SSF56731">
    <property type="entry name" value="DNA primase core"/>
    <property type="match status" value="1"/>
</dbReference>
<evidence type="ECO:0000256" key="1">
    <source>
        <dbReference type="ARBA" id="ARBA00022478"/>
    </source>
</evidence>
<evidence type="ECO:0000313" key="14">
    <source>
        <dbReference type="EMBL" id="XAE42613.1"/>
    </source>
</evidence>
<keyword evidence="8" id="KW-0862">Zinc</keyword>
<evidence type="ECO:0000256" key="8">
    <source>
        <dbReference type="ARBA" id="ARBA00022833"/>
    </source>
</evidence>
<dbReference type="InterPro" id="IPR034151">
    <property type="entry name" value="TOPRIM_DnaG_bac"/>
</dbReference>
<dbReference type="PROSITE" id="PS50880">
    <property type="entry name" value="TOPRIM"/>
    <property type="match status" value="1"/>
</dbReference>
<evidence type="ECO:0000256" key="4">
    <source>
        <dbReference type="ARBA" id="ARBA00022695"/>
    </source>
</evidence>
<evidence type="ECO:0000256" key="11">
    <source>
        <dbReference type="ARBA" id="ARBA00023163"/>
    </source>
</evidence>
<dbReference type="EC" id="2.7.7.101" evidence="12"/>
<comment type="caution">
    <text evidence="12">Lacks conserved residue(s) required for the propagation of feature annotation.</text>
</comment>
<comment type="subunit">
    <text evidence="12">Monomer. Interacts with DnaB.</text>
</comment>
<keyword evidence="3 12" id="KW-0808">Transferase</keyword>
<dbReference type="EMBL" id="CP152276">
    <property type="protein sequence ID" value="XAE42613.1"/>
    <property type="molecule type" value="Genomic_DNA"/>
</dbReference>
<evidence type="ECO:0000256" key="9">
    <source>
        <dbReference type="ARBA" id="ARBA00022842"/>
    </source>
</evidence>
<keyword evidence="4 12" id="KW-0548">Nucleotidyltransferase</keyword>
<proteinExistence type="inferred from homology"/>
<feature type="domain" description="Toprim" evidence="13">
    <location>
        <begin position="261"/>
        <end position="343"/>
    </location>
</feature>
<name>A0ABZ3D4K9_9PROT</name>
<evidence type="ECO:0000256" key="7">
    <source>
        <dbReference type="ARBA" id="ARBA00022771"/>
    </source>
</evidence>
<dbReference type="InterPro" id="IPR006295">
    <property type="entry name" value="DNA_primase_DnaG"/>
</dbReference>
<dbReference type="InterPro" id="IPR037068">
    <property type="entry name" value="DNA_primase_core_N_sf"/>
</dbReference>
<evidence type="ECO:0000256" key="12">
    <source>
        <dbReference type="HAMAP-Rule" id="MF_00974"/>
    </source>
</evidence>
<dbReference type="Pfam" id="PF08275">
    <property type="entry name" value="DNAG_N"/>
    <property type="match status" value="1"/>
</dbReference>
<keyword evidence="15" id="KW-1185">Reference proteome</keyword>
<dbReference type="Gene3D" id="3.90.980.10">
    <property type="entry name" value="DNA primase, catalytic core, N-terminal domain"/>
    <property type="match status" value="1"/>
</dbReference>
<organism evidence="14 15">
    <name type="scientific">Nguyenibacter vanlangensis</name>
    <dbReference type="NCBI Taxonomy" id="1216886"/>
    <lineage>
        <taxon>Bacteria</taxon>
        <taxon>Pseudomonadati</taxon>
        <taxon>Pseudomonadota</taxon>
        <taxon>Alphaproteobacteria</taxon>
        <taxon>Acetobacterales</taxon>
        <taxon>Acetobacteraceae</taxon>
        <taxon>Nguyenibacter</taxon>
    </lineage>
</organism>
<reference evidence="14 15" key="1">
    <citation type="submission" date="2024-04" db="EMBL/GenBank/DDBJ databases">
        <title>Complete genome sequence of Nguyenibacter vanlangesis HBCM-1154, a strain capable of nitrogen fixation, IAA production, and phosphorus solubilization isolated from sugarcane soil.</title>
        <authorList>
            <person name="MY HANH P."/>
        </authorList>
    </citation>
    <scope>NUCLEOTIDE SEQUENCE [LARGE SCALE GENOMIC DNA]</scope>
    <source>
        <strain evidence="14 15">HBCM 1154</strain>
    </source>
</reference>
<comment type="catalytic activity">
    <reaction evidence="12">
        <text>ssDNA + n NTP = ssDNA/pppN(pN)n-1 hybrid + (n-1) diphosphate.</text>
        <dbReference type="EC" id="2.7.7.101"/>
    </reaction>
</comment>
<dbReference type="RefSeq" id="WP_342628281.1">
    <property type="nucleotide sequence ID" value="NZ_CP152276.1"/>
</dbReference>
<gene>
    <name evidence="12 14" type="primary">dnaG</name>
    <name evidence="14" type="ORF">AAC691_20570</name>
</gene>
<evidence type="ECO:0000256" key="3">
    <source>
        <dbReference type="ARBA" id="ARBA00022679"/>
    </source>
</evidence>
<dbReference type="InterPro" id="IPR006171">
    <property type="entry name" value="TOPRIM_dom"/>
</dbReference>
<keyword evidence="5 12" id="KW-0235">DNA replication</keyword>
<evidence type="ECO:0000259" key="13">
    <source>
        <dbReference type="PROSITE" id="PS50880"/>
    </source>
</evidence>
<evidence type="ECO:0000256" key="2">
    <source>
        <dbReference type="ARBA" id="ARBA00022515"/>
    </source>
</evidence>
<dbReference type="SMART" id="SM00493">
    <property type="entry name" value="TOPRIM"/>
    <property type="match status" value="1"/>
</dbReference>
<keyword evidence="2 12" id="KW-0639">Primosome</keyword>
<keyword evidence="6" id="KW-0479">Metal-binding</keyword>
<dbReference type="PANTHER" id="PTHR30313:SF2">
    <property type="entry name" value="DNA PRIMASE"/>
    <property type="match status" value="1"/>
</dbReference>
<keyword evidence="11 12" id="KW-0804">Transcription</keyword>
<accession>A0ABZ3D4K9</accession>
<dbReference type="InterPro" id="IPR002694">
    <property type="entry name" value="Znf_CHC2"/>
</dbReference>
<dbReference type="NCBIfam" id="TIGR01391">
    <property type="entry name" value="dnaG"/>
    <property type="match status" value="1"/>
</dbReference>
<keyword evidence="1 12" id="KW-0240">DNA-directed RNA polymerase</keyword>
<dbReference type="CDD" id="cd03364">
    <property type="entry name" value="TOPRIM_DnaG_primases"/>
    <property type="match status" value="1"/>
</dbReference>
<keyword evidence="10 12" id="KW-0238">DNA-binding</keyword>
<dbReference type="Pfam" id="PF13662">
    <property type="entry name" value="Toprim_4"/>
    <property type="match status" value="1"/>
</dbReference>
<dbReference type="InterPro" id="IPR030846">
    <property type="entry name" value="DnaG_bac"/>
</dbReference>
<evidence type="ECO:0000256" key="10">
    <source>
        <dbReference type="ARBA" id="ARBA00023125"/>
    </source>
</evidence>
<dbReference type="InterPro" id="IPR013264">
    <property type="entry name" value="DNAG_N"/>
</dbReference>